<dbReference type="EMBL" id="JAADJG010000130">
    <property type="protein sequence ID" value="KAF4454268.1"/>
    <property type="molecule type" value="Genomic_DNA"/>
</dbReference>
<sequence length="505" mass="55869">MATSNVLIALEIGLSRPIAGKSVQDIVTKGEVLGLSLDGKELSTVFHDFKPHILPDGVVYNRHNQRLYITCMGIPPMNDGSVISIRPDGTDPQVVLNKGQIHTPKQIALDEEHQKLYICDREGLRIMRCNLDGSDLETVIRTGDSEDPSDVSDGTKLCVGIAVSPRRNLFYWTQKGPPKGGKGRIFCAPIDCEGERQATCLLDRLAEPIDLAIDEESNSLYWTDRGELPYGNTFNRVQLDENGTRLKNEEADSYTGLKHEIMVQNFDEAIGLAYDAEGGQWFVADMGGTIWSFDSKGGNKHQVQCRDKVSSQLPHNKPTQWLGNQTFSCLGYKKPSLNLILQCWKQKSPPPQTSPPTEPQHCLQVSKEVVQFLAERMGTVLLAMSLIESMIRAIAKAAGPIDEAMIQISFPGQGMNETTADKSDCHVTNRDHSIRAEYVRLALDTDSVNEAVLREVASLLKGHCNDLMRDYPRAAIRQLRSAMLILAEQAGIGQNTIVTGEQIDQ</sequence>
<dbReference type="SMART" id="SM00135">
    <property type="entry name" value="LY"/>
    <property type="match status" value="3"/>
</dbReference>
<dbReference type="OrthoDB" id="5958943at2759"/>
<dbReference type="PANTHER" id="PTHR46513">
    <property type="entry name" value="VITELLOGENIN RECEPTOR-LIKE PROTEIN-RELATED-RELATED"/>
    <property type="match status" value="1"/>
</dbReference>
<proteinExistence type="predicted"/>
<dbReference type="InterPro" id="IPR050778">
    <property type="entry name" value="Cueball_EGF_LRP_Nidogen"/>
</dbReference>
<evidence type="ECO:0000313" key="2">
    <source>
        <dbReference type="Proteomes" id="UP000605986"/>
    </source>
</evidence>
<evidence type="ECO:0000313" key="1">
    <source>
        <dbReference type="EMBL" id="KAF4454268.1"/>
    </source>
</evidence>
<dbReference type="SUPFAM" id="SSF63825">
    <property type="entry name" value="YWTD domain"/>
    <property type="match status" value="1"/>
</dbReference>
<protein>
    <submittedName>
        <fullName evidence="1">Uncharacterized protein</fullName>
    </submittedName>
</protein>
<dbReference type="Gene3D" id="2.120.10.30">
    <property type="entry name" value="TolB, C-terminal domain"/>
    <property type="match status" value="2"/>
</dbReference>
<dbReference type="PANTHER" id="PTHR46513:SF13">
    <property type="entry name" value="EGF-LIKE DOMAIN-CONTAINING PROTEIN"/>
    <property type="match status" value="1"/>
</dbReference>
<dbReference type="Proteomes" id="UP000605986">
    <property type="component" value="Unassembled WGS sequence"/>
</dbReference>
<dbReference type="GO" id="GO:0060070">
    <property type="term" value="P:canonical Wnt signaling pathway"/>
    <property type="evidence" value="ECO:0007669"/>
    <property type="project" value="TreeGrafter"/>
</dbReference>
<dbReference type="GO" id="GO:0005886">
    <property type="term" value="C:plasma membrane"/>
    <property type="evidence" value="ECO:0007669"/>
    <property type="project" value="TreeGrafter"/>
</dbReference>
<dbReference type="InterPro" id="IPR011042">
    <property type="entry name" value="6-blade_b-propeller_TolB-like"/>
</dbReference>
<accession>A0A8H4KR77</accession>
<gene>
    <name evidence="1" type="ORF">F53441_3269</name>
</gene>
<organism evidence="1 2">
    <name type="scientific">Fusarium austroafricanum</name>
    <dbReference type="NCBI Taxonomy" id="2364996"/>
    <lineage>
        <taxon>Eukaryota</taxon>
        <taxon>Fungi</taxon>
        <taxon>Dikarya</taxon>
        <taxon>Ascomycota</taxon>
        <taxon>Pezizomycotina</taxon>
        <taxon>Sordariomycetes</taxon>
        <taxon>Hypocreomycetidae</taxon>
        <taxon>Hypocreales</taxon>
        <taxon>Nectriaceae</taxon>
        <taxon>Fusarium</taxon>
        <taxon>Fusarium concolor species complex</taxon>
    </lineage>
</organism>
<name>A0A8H4KR77_9HYPO</name>
<keyword evidence="2" id="KW-1185">Reference proteome</keyword>
<dbReference type="InterPro" id="IPR000033">
    <property type="entry name" value="LDLR_classB_rpt"/>
</dbReference>
<comment type="caution">
    <text evidence="1">The sequence shown here is derived from an EMBL/GenBank/DDBJ whole genome shotgun (WGS) entry which is preliminary data.</text>
</comment>
<reference evidence="1" key="1">
    <citation type="submission" date="2020-01" db="EMBL/GenBank/DDBJ databases">
        <title>Identification and distribution of gene clusters putatively required for synthesis of sphingolipid metabolism inhibitors in phylogenetically diverse species of the filamentous fungus Fusarium.</title>
        <authorList>
            <person name="Kim H.-S."/>
            <person name="Busman M."/>
            <person name="Brown D.W."/>
            <person name="Divon H."/>
            <person name="Uhlig S."/>
            <person name="Proctor R.H."/>
        </authorList>
    </citation>
    <scope>NUCLEOTIDE SEQUENCE</scope>
    <source>
        <strain evidence="1">NRRL 53441</strain>
    </source>
</reference>
<dbReference type="AlphaFoldDB" id="A0A8H4KR77"/>